<keyword evidence="2" id="KW-1185">Reference proteome</keyword>
<dbReference type="InParanoid" id="A2EVE2"/>
<reference evidence="1" key="2">
    <citation type="journal article" date="2007" name="Science">
        <title>Draft genome sequence of the sexually transmitted pathogen Trichomonas vaginalis.</title>
        <authorList>
            <person name="Carlton J.M."/>
            <person name="Hirt R.P."/>
            <person name="Silva J.C."/>
            <person name="Delcher A.L."/>
            <person name="Schatz M."/>
            <person name="Zhao Q."/>
            <person name="Wortman J.R."/>
            <person name="Bidwell S.L."/>
            <person name="Alsmark U.C.M."/>
            <person name="Besteiro S."/>
            <person name="Sicheritz-Ponten T."/>
            <person name="Noel C.J."/>
            <person name="Dacks J.B."/>
            <person name="Foster P.G."/>
            <person name="Simillion C."/>
            <person name="Van de Peer Y."/>
            <person name="Miranda-Saavedra D."/>
            <person name="Barton G.J."/>
            <person name="Westrop G.D."/>
            <person name="Mueller S."/>
            <person name="Dessi D."/>
            <person name="Fiori P.L."/>
            <person name="Ren Q."/>
            <person name="Paulsen I."/>
            <person name="Zhang H."/>
            <person name="Bastida-Corcuera F.D."/>
            <person name="Simoes-Barbosa A."/>
            <person name="Brown M.T."/>
            <person name="Hayes R.D."/>
            <person name="Mukherjee M."/>
            <person name="Okumura C.Y."/>
            <person name="Schneider R."/>
            <person name="Smith A.J."/>
            <person name="Vanacova S."/>
            <person name="Villalvazo M."/>
            <person name="Haas B.J."/>
            <person name="Pertea M."/>
            <person name="Feldblyum T.V."/>
            <person name="Utterback T.R."/>
            <person name="Shu C.L."/>
            <person name="Osoegawa K."/>
            <person name="de Jong P.J."/>
            <person name="Hrdy I."/>
            <person name="Horvathova L."/>
            <person name="Zubacova Z."/>
            <person name="Dolezal P."/>
            <person name="Malik S.B."/>
            <person name="Logsdon J.M. Jr."/>
            <person name="Henze K."/>
            <person name="Gupta A."/>
            <person name="Wang C.C."/>
            <person name="Dunne R.L."/>
            <person name="Upcroft J.A."/>
            <person name="Upcroft P."/>
            <person name="White O."/>
            <person name="Salzberg S.L."/>
            <person name="Tang P."/>
            <person name="Chiu C.-H."/>
            <person name="Lee Y.-S."/>
            <person name="Embley T.M."/>
            <person name="Coombs G.H."/>
            <person name="Mottram J.C."/>
            <person name="Tachezy J."/>
            <person name="Fraser-Liggett C.M."/>
            <person name="Johnson P.J."/>
        </authorList>
    </citation>
    <scope>NUCLEOTIDE SEQUENCE [LARGE SCALE GENOMIC DNA]</scope>
    <source>
        <strain evidence="1">G3</strain>
    </source>
</reference>
<reference evidence="1" key="1">
    <citation type="submission" date="2006-10" db="EMBL/GenBank/DDBJ databases">
        <authorList>
            <person name="Amadeo P."/>
            <person name="Zhao Q."/>
            <person name="Wortman J."/>
            <person name="Fraser-Liggett C."/>
            <person name="Carlton J."/>
        </authorList>
    </citation>
    <scope>NUCLEOTIDE SEQUENCE</scope>
    <source>
        <strain evidence="1">G3</strain>
    </source>
</reference>
<gene>
    <name evidence="1" type="ORF">TVAG_489320</name>
</gene>
<dbReference type="SMR" id="A2EVE2"/>
<dbReference type="VEuPathDB" id="TrichDB:TVAGG3_0653290"/>
<dbReference type="Gene3D" id="3.80.10.10">
    <property type="entry name" value="Ribonuclease Inhibitor"/>
    <property type="match status" value="1"/>
</dbReference>
<dbReference type="Pfam" id="PF13306">
    <property type="entry name" value="LRR_5"/>
    <property type="match status" value="1"/>
</dbReference>
<dbReference type="InterPro" id="IPR032675">
    <property type="entry name" value="LRR_dom_sf"/>
</dbReference>
<dbReference type="PANTHER" id="PTHR45661">
    <property type="entry name" value="SURFACE ANTIGEN"/>
    <property type="match status" value="1"/>
</dbReference>
<name>A2EVE2_TRIV3</name>
<dbReference type="Proteomes" id="UP000001542">
    <property type="component" value="Unassembled WGS sequence"/>
</dbReference>
<organism evidence="1 2">
    <name type="scientific">Trichomonas vaginalis (strain ATCC PRA-98 / G3)</name>
    <dbReference type="NCBI Taxonomy" id="412133"/>
    <lineage>
        <taxon>Eukaryota</taxon>
        <taxon>Metamonada</taxon>
        <taxon>Parabasalia</taxon>
        <taxon>Trichomonadida</taxon>
        <taxon>Trichomonadidae</taxon>
        <taxon>Trichomonas</taxon>
    </lineage>
</organism>
<dbReference type="VEuPathDB" id="TrichDB:TVAG_489320"/>
<evidence type="ECO:0000313" key="2">
    <source>
        <dbReference type="Proteomes" id="UP000001542"/>
    </source>
</evidence>
<dbReference type="PANTHER" id="PTHR45661:SF3">
    <property type="entry name" value="IG-LIKE DOMAIN-CONTAINING PROTEIN"/>
    <property type="match status" value="1"/>
</dbReference>
<sequence length="145" mass="16299">MTDIPATSYIDGGRTLFTVSINDPQVVISSTCEVLYGTDENNYCFKLVRNTLQQFSFHENPNLNKISDYSFYLCKNLIKADLSNCNKLTYIGKYAFGSCTSLSSVNLPEGLQKVMSYAFYNTKLSSVNIPSTVNFIDEYGFCYTS</sequence>
<dbReference type="STRING" id="5722.A2EVE2"/>
<dbReference type="SUPFAM" id="SSF52058">
    <property type="entry name" value="L domain-like"/>
    <property type="match status" value="1"/>
</dbReference>
<protein>
    <submittedName>
        <fullName evidence="1">Leucine Rich Repeat family protein</fullName>
    </submittedName>
</protein>
<dbReference type="InterPro" id="IPR053139">
    <property type="entry name" value="Surface_bspA-like"/>
</dbReference>
<dbReference type="AlphaFoldDB" id="A2EVE2"/>
<accession>A2EVE2</accession>
<proteinExistence type="predicted"/>
<evidence type="ECO:0000313" key="1">
    <source>
        <dbReference type="EMBL" id="EAY03388.1"/>
    </source>
</evidence>
<dbReference type="EMBL" id="DS113506">
    <property type="protein sequence ID" value="EAY03388.1"/>
    <property type="molecule type" value="Genomic_DNA"/>
</dbReference>
<dbReference type="InterPro" id="IPR026906">
    <property type="entry name" value="LRR_5"/>
</dbReference>